<dbReference type="EMBL" id="JAXIVS010000004">
    <property type="protein sequence ID" value="MDY7227735.1"/>
    <property type="molecule type" value="Genomic_DNA"/>
</dbReference>
<dbReference type="InterPro" id="IPR014755">
    <property type="entry name" value="Cu-Rt/internalin_Ig-like"/>
</dbReference>
<feature type="domain" description="GH29D-like beta-sandwich" evidence="4">
    <location>
        <begin position="653"/>
        <end position="723"/>
    </location>
</feature>
<evidence type="ECO:0000256" key="1">
    <source>
        <dbReference type="ARBA" id="ARBA00022729"/>
    </source>
</evidence>
<dbReference type="InterPro" id="IPR059177">
    <property type="entry name" value="GH29D-like_dom"/>
</dbReference>
<feature type="compositionally biased region" description="Low complexity" evidence="2">
    <location>
        <begin position="40"/>
        <end position="53"/>
    </location>
</feature>
<dbReference type="Pfam" id="PF26342">
    <property type="entry name" value="TP_1001_2nd"/>
    <property type="match status" value="1"/>
</dbReference>
<evidence type="ECO:0000313" key="7">
    <source>
        <dbReference type="Proteomes" id="UP001291309"/>
    </source>
</evidence>
<protein>
    <submittedName>
        <fullName evidence="6">Chitobiase/beta-hexosaminidase C-terminal domain-containing protein</fullName>
    </submittedName>
</protein>
<dbReference type="Proteomes" id="UP001291309">
    <property type="component" value="Unassembled WGS sequence"/>
</dbReference>
<evidence type="ECO:0000256" key="3">
    <source>
        <dbReference type="SAM" id="SignalP"/>
    </source>
</evidence>
<comment type="caution">
    <text evidence="6">The sequence shown here is derived from an EMBL/GenBank/DDBJ whole genome shotgun (WGS) entry which is preliminary data.</text>
</comment>
<proteinExistence type="predicted"/>
<evidence type="ECO:0000259" key="5">
    <source>
        <dbReference type="Pfam" id="PF26342"/>
    </source>
</evidence>
<feature type="domain" description="GH29D-like beta-sandwich" evidence="4">
    <location>
        <begin position="137"/>
        <end position="207"/>
    </location>
</feature>
<keyword evidence="7" id="KW-1185">Reference proteome</keyword>
<dbReference type="RefSeq" id="WP_321546448.1">
    <property type="nucleotide sequence ID" value="NZ_JAXIVS010000004.1"/>
</dbReference>
<feature type="domain" description="GH29D-like beta-sandwich" evidence="4">
    <location>
        <begin position="395"/>
        <end position="465"/>
    </location>
</feature>
<reference evidence="6 7" key="1">
    <citation type="submission" date="2023-12" db="EMBL/GenBank/DDBJ databases">
        <title>the genome sequence of Hyalangium sp. s54d21.</title>
        <authorList>
            <person name="Zhang X."/>
        </authorList>
    </citation>
    <scope>NUCLEOTIDE SEQUENCE [LARGE SCALE GENOMIC DNA]</scope>
    <source>
        <strain evidence="7">s54d21</strain>
    </source>
</reference>
<feature type="domain" description="GH29D-like beta-sandwich" evidence="4">
    <location>
        <begin position="309"/>
        <end position="379"/>
    </location>
</feature>
<evidence type="ECO:0000256" key="2">
    <source>
        <dbReference type="SAM" id="MobiDB-lite"/>
    </source>
</evidence>
<dbReference type="Gene3D" id="2.60.40.1220">
    <property type="match status" value="1"/>
</dbReference>
<dbReference type="InterPro" id="IPR058683">
    <property type="entry name" value="TP_1001-like_C"/>
</dbReference>
<accession>A0ABU5H2P1</accession>
<feature type="region of interest" description="Disordered" evidence="2">
    <location>
        <begin position="26"/>
        <end position="53"/>
    </location>
</feature>
<feature type="domain" description="GH29D-like beta-sandwich" evidence="4">
    <location>
        <begin position="223"/>
        <end position="293"/>
    </location>
</feature>
<name>A0ABU5H2P1_9BACT</name>
<keyword evidence="1 3" id="KW-0732">Signal</keyword>
<feature type="domain" description="GH29D-like beta-sandwich" evidence="4">
    <location>
        <begin position="567"/>
        <end position="635"/>
    </location>
</feature>
<sequence length="1244" mass="125992">MALQPVGSLRFLLALVFVQLASACGGGSTPPPNPPPEMDATAPTTRATPAGGTFSAPVTVELTCADPGGSGCSATHYTTDGATPTRSSPRYSAPLSLAANTTLKFFSVDVAGNAEAVKTETYVINLDLVPPTVSASPEGGTYNAAQTVTLTCDDGTGSGCASIRYTTDGSAPTTSSPAYTTPLSISANTPLNFIGVDTAGNVSVVHTEAYVIVTGAPTVEASPAGGTYNLSQSVTLACTGSLGSTCIAIHYTVDGSTPTTSSPTYTAALVISANTPLKFIGVDNAGNVSAVVTETYVIDTVAPIVAANPTGGTYTTAQSVTLTCIDASGTGCASIRYTTNGSTPTTASTQYTGQLSLAANTTLKFIGVDNAGNVSTVVTETYVIDTAAPTVVATPAGGSFNAAQSVTLTCADGSGTGCASIHYTLDDSTPTTASSTYTAPLPISANTPLKFIAVDEAGNVSAVVTETYVIDTVAPTVTASPAGGSFNAAQSVTLTCVDDPGTGCASIHYTLDDSTPTTASSTYTAPLPISANTPLKFIAVDEVGNVSAVVTETYVIDTVAPTVTASPAGGTFNETQTVTLSCADVSGTGCASIHYTLDGSTPTETSSEYTAPLSITTTTTLSFIGVDEVGNVSSVRIEDYVIDTVAPTTTASPGGGVYATEQTVTLTCDAGTGTDCAVTYYTVDGSTPDTTSPQYMGPLSISTNTRLKFFSVDLGGNTETVKSQSYFIGSSPADTSTQIAAVRAAANGTVNLPITLALVTYVKPLVSTDPAGFFLQAEQAGPAVFIAVDPATLTPVPAAGDRVSLTATTKATVSNMVRVTAISNFTVAGSGESVEPLRADVSTVDLPPAVASYESELISITGTLNTAFAGSGTGHVASNLATVGTPSGTNLLLRLPTPLQDQLDLEVNCSVTAQAPLWRSTTMAQASGWKPADITVLACPAPKVLSASASNPTSIAVRFTRHIEPGSVQPNGSQFTFNNGLSASAATVQGRDVLLTTVAQTGGLPYTVTVDGSVRDTQSTPLDATATTATFTGYQPVAILRINEVSPNITSARDLVELYVVQGGNVAGYTLAQETSTLATLPSAQVATGDIIVVHFSPNTTDGPSSETTSKNQFPEATYSSNYDSAWDVRAGTSAITYSSRVLRVKDAQGNTQDGVSFANTSPAPGDFPTYLQALQAEGQWLPANCSGVPCSTTSNPTAAQVSANWTGAGTTKTGATVRRVSATDTNMAGDWAVGAQSLGLPNP</sequence>
<organism evidence="6 7">
    <name type="scientific">Hyalangium rubrum</name>
    <dbReference type="NCBI Taxonomy" id="3103134"/>
    <lineage>
        <taxon>Bacteria</taxon>
        <taxon>Pseudomonadati</taxon>
        <taxon>Myxococcota</taxon>
        <taxon>Myxococcia</taxon>
        <taxon>Myxococcales</taxon>
        <taxon>Cystobacterineae</taxon>
        <taxon>Archangiaceae</taxon>
        <taxon>Hyalangium</taxon>
    </lineage>
</organism>
<feature type="signal peptide" evidence="3">
    <location>
        <begin position="1"/>
        <end position="23"/>
    </location>
</feature>
<feature type="domain" description="TP-1001-like C-terminal" evidence="5">
    <location>
        <begin position="1040"/>
        <end position="1234"/>
    </location>
</feature>
<feature type="domain" description="GH29D-like beta-sandwich" evidence="4">
    <location>
        <begin position="49"/>
        <end position="119"/>
    </location>
</feature>
<gene>
    <name evidence="6" type="ORF">SYV04_15075</name>
</gene>
<dbReference type="Pfam" id="PF13290">
    <property type="entry name" value="CHB_HEX_C_1"/>
    <property type="match status" value="8"/>
</dbReference>
<feature type="domain" description="GH29D-like beta-sandwich" evidence="4">
    <location>
        <begin position="481"/>
        <end position="551"/>
    </location>
</feature>
<feature type="chain" id="PRO_5045883351" evidence="3">
    <location>
        <begin position="24"/>
        <end position="1244"/>
    </location>
</feature>
<evidence type="ECO:0000313" key="6">
    <source>
        <dbReference type="EMBL" id="MDY7227735.1"/>
    </source>
</evidence>
<evidence type="ECO:0000259" key="4">
    <source>
        <dbReference type="Pfam" id="PF13290"/>
    </source>
</evidence>